<dbReference type="GeneID" id="92038712"/>
<feature type="region of interest" description="Disordered" evidence="1">
    <location>
        <begin position="1"/>
        <end position="79"/>
    </location>
</feature>
<gene>
    <name evidence="2" type="ORF">PG997_001337</name>
</gene>
<organism evidence="2 3">
    <name type="scientific">Apiospora hydei</name>
    <dbReference type="NCBI Taxonomy" id="1337664"/>
    <lineage>
        <taxon>Eukaryota</taxon>
        <taxon>Fungi</taxon>
        <taxon>Dikarya</taxon>
        <taxon>Ascomycota</taxon>
        <taxon>Pezizomycotina</taxon>
        <taxon>Sordariomycetes</taxon>
        <taxon>Xylariomycetidae</taxon>
        <taxon>Amphisphaeriales</taxon>
        <taxon>Apiosporaceae</taxon>
        <taxon>Apiospora</taxon>
    </lineage>
</organism>
<accession>A0ABR1XDK5</accession>
<keyword evidence="3" id="KW-1185">Reference proteome</keyword>
<feature type="compositionally biased region" description="Polar residues" evidence="1">
    <location>
        <begin position="38"/>
        <end position="49"/>
    </location>
</feature>
<reference evidence="2 3" key="1">
    <citation type="submission" date="2023-01" db="EMBL/GenBank/DDBJ databases">
        <title>Analysis of 21 Apiospora genomes using comparative genomics revels a genus with tremendous synthesis potential of carbohydrate active enzymes and secondary metabolites.</title>
        <authorList>
            <person name="Sorensen T."/>
        </authorList>
    </citation>
    <scope>NUCLEOTIDE SEQUENCE [LARGE SCALE GENOMIC DNA]</scope>
    <source>
        <strain evidence="2 3">CBS 114990</strain>
    </source>
</reference>
<proteinExistence type="predicted"/>
<protein>
    <submittedName>
        <fullName evidence="2">Uncharacterized protein</fullName>
    </submittedName>
</protein>
<dbReference type="EMBL" id="JAQQWN010000002">
    <property type="protein sequence ID" value="KAK8094652.1"/>
    <property type="molecule type" value="Genomic_DNA"/>
</dbReference>
<evidence type="ECO:0000313" key="3">
    <source>
        <dbReference type="Proteomes" id="UP001433268"/>
    </source>
</evidence>
<evidence type="ECO:0000256" key="1">
    <source>
        <dbReference type="SAM" id="MobiDB-lite"/>
    </source>
</evidence>
<feature type="compositionally biased region" description="Low complexity" evidence="1">
    <location>
        <begin position="50"/>
        <end position="62"/>
    </location>
</feature>
<comment type="caution">
    <text evidence="2">The sequence shown here is derived from an EMBL/GenBank/DDBJ whole genome shotgun (WGS) entry which is preliminary data.</text>
</comment>
<evidence type="ECO:0000313" key="2">
    <source>
        <dbReference type="EMBL" id="KAK8094652.1"/>
    </source>
</evidence>
<feature type="compositionally biased region" description="Low complexity" evidence="1">
    <location>
        <begin position="16"/>
        <end position="28"/>
    </location>
</feature>
<name>A0ABR1XDK5_9PEZI</name>
<sequence length="118" mass="12587">MKKSTQLPGPNVKVPSSSRGTASTTSGGHAKMKGGSGLSSAVKGSSPAASSSQIDQVISQQVKEAVHSRNTMPGRTEYNPHVTVPWERFAPPREGQSVADWYHNLPDPWTAKRPNGNH</sequence>
<dbReference type="RefSeq" id="XP_066675425.1">
    <property type="nucleotide sequence ID" value="XM_066805652.1"/>
</dbReference>
<dbReference type="Proteomes" id="UP001433268">
    <property type="component" value="Unassembled WGS sequence"/>
</dbReference>